<keyword evidence="2" id="KW-1185">Reference proteome</keyword>
<reference evidence="1 2" key="1">
    <citation type="submission" date="2018-04" db="EMBL/GenBank/DDBJ databases">
        <title>Pedobacter chongqingensis sp. nov., isolated from a rottenly hemp rope.</title>
        <authorList>
            <person name="Cai Y."/>
        </authorList>
    </citation>
    <scope>NUCLEOTIDE SEQUENCE [LARGE SCALE GENOMIC DNA]</scope>
    <source>
        <strain evidence="1 2">FJ4-8</strain>
    </source>
</reference>
<protein>
    <recommendedName>
        <fullName evidence="3">Bacterial surface antigen (D15) domain-containing protein</fullName>
    </recommendedName>
</protein>
<accession>A0A2U2PEI8</accession>
<dbReference type="PANTHER" id="PTHR36842:SF1">
    <property type="entry name" value="PROTEIN TOLB"/>
    <property type="match status" value="1"/>
</dbReference>
<name>A0A2U2PEI8_9SPHI</name>
<proteinExistence type="predicted"/>
<evidence type="ECO:0000313" key="1">
    <source>
        <dbReference type="EMBL" id="PWG79742.1"/>
    </source>
</evidence>
<dbReference type="PANTHER" id="PTHR36842">
    <property type="entry name" value="PROTEIN TOLB HOMOLOG"/>
    <property type="match status" value="1"/>
</dbReference>
<comment type="caution">
    <text evidence="1">The sequence shown here is derived from an EMBL/GenBank/DDBJ whole genome shotgun (WGS) entry which is preliminary data.</text>
</comment>
<dbReference type="Proteomes" id="UP000245647">
    <property type="component" value="Unassembled WGS sequence"/>
</dbReference>
<dbReference type="Gene3D" id="2.120.10.30">
    <property type="entry name" value="TolB, C-terminal domain"/>
    <property type="match status" value="1"/>
</dbReference>
<dbReference type="EMBL" id="QEAS01000012">
    <property type="protein sequence ID" value="PWG79742.1"/>
    <property type="molecule type" value="Genomic_DNA"/>
</dbReference>
<sequence>QVLSAQVFDAEQNPPSLKWYQITTPGFQIIYPSAFSREAQRMAATLEATLPYESRSIRKKPSRISVILQNQGTTSNGFVQLGPRRSEFYTTPSQSFDYQDWLNSLVVHEMRHVIQFDKLTGNLKAPFFEKLALAVFGITLPPWYYEGDAVGMETALTLAGRGRIPEWPIALRTNTLSGRKYSYSKNFFGSYRDLTPGYYQLGFFMNARLRRDYGTGISDSILTRIARQPLRPYNFSNSVKKFTGLTTRKLHDSTIAELEKLWVRQISEVSPEDYPVLNRKKDQTPENYLLPVTTPEGNILALKQSRATTPEIIEIDSSGRERKVVSIGAQENGWFSYAAGKIAWDEMRFDPRFHQRSFNVINIFDRRTGRVRQLTHRTRLFSPTLSPDGKTVIAVSVSYSNQISLTEIDAGTGKEIRTYPAPSNYMLQMPSFHSDGTRVIVVAIARTGKALYELNRKSGSFTPLMPFRLQEILRPVYAGNQVLFKAHFNGIDNIYRLDPQNGEIYQVTSAKTGAFNAFYDTISGKIMFNTYSWTGYDIAALNAPFEKNQNIRTLKDTFVDYAAPIHEQEGNINVFDSIPQKNYPEKRYRELSNLFYFHSIVPVAEDNRFFDDYNLGLELQSNNKLNTLSFYTRYQFNNALRKSEYLAGFSYMRFFPVFNFDYTNQARLIYQRISANGRTTYTPVSWRENEFSADISVPLVLNRFNYTYSFGVKAGTSYTTRYGVENQPRTFIQTLDFPMHYQLYFSRNSRRAGRDLAPRWGQNISFTYRNFPFENQVRGSLFTLRSNAYFPGLLPNHSFQASFNYREGSGNYVNTIDIPNVSGYSFMRHTEITKNTLLLDYRLPLLYPDLEMGPLAFIKRIKGGLFADFENIGKGNEFSPRSFGAELRADMNLLRFYLPNFDVGGKIIFLNEKTSKNPILEFMATYNF</sequence>
<dbReference type="AlphaFoldDB" id="A0A2U2PEI8"/>
<gene>
    <name evidence="1" type="ORF">DDR33_15110</name>
</gene>
<dbReference type="RefSeq" id="WP_109416641.1">
    <property type="nucleotide sequence ID" value="NZ_QEAS01000012.1"/>
</dbReference>
<organism evidence="1 2">
    <name type="scientific">Pararcticibacter amylolyticus</name>
    <dbReference type="NCBI Taxonomy" id="2173175"/>
    <lineage>
        <taxon>Bacteria</taxon>
        <taxon>Pseudomonadati</taxon>
        <taxon>Bacteroidota</taxon>
        <taxon>Sphingobacteriia</taxon>
        <taxon>Sphingobacteriales</taxon>
        <taxon>Sphingobacteriaceae</taxon>
        <taxon>Pararcticibacter</taxon>
    </lineage>
</organism>
<dbReference type="SUPFAM" id="SSF82171">
    <property type="entry name" value="DPP6 N-terminal domain-like"/>
    <property type="match status" value="1"/>
</dbReference>
<dbReference type="InterPro" id="IPR011042">
    <property type="entry name" value="6-blade_b-propeller_TolB-like"/>
</dbReference>
<dbReference type="OrthoDB" id="9799878at2"/>
<feature type="non-terminal residue" evidence="1">
    <location>
        <position position="1"/>
    </location>
</feature>
<evidence type="ECO:0008006" key="3">
    <source>
        <dbReference type="Google" id="ProtNLM"/>
    </source>
</evidence>
<evidence type="ECO:0000313" key="2">
    <source>
        <dbReference type="Proteomes" id="UP000245647"/>
    </source>
</evidence>